<dbReference type="EC" id="3.5.1.1" evidence="2"/>
<dbReference type="RefSeq" id="XP_038747799.1">
    <property type="nucleotide sequence ID" value="XM_038887095.1"/>
</dbReference>
<dbReference type="InterPro" id="IPR027473">
    <property type="entry name" value="L-asparaginase_C"/>
</dbReference>
<sequence>MSKLSESSVTKTTTAEDPTKTASGAKKLLGPIGFIGTGGTIASIAIDEFDFLDYNAKNDRVEAEELFEKTGLYKILQGENPVLFSSFKAIDSTEIEPENWLTIAKECQLFADQGVRGIVIGHGTASLEETAWVLSLVLDLKIPVVLTGSMRPLNGVSSDAGANLLAAFRVASHDFTEKPGVLVVINDEIHYPRMVTKTHTLRVGAFQSPWHGPIGHVDGDEVNITSKRLKSRVLPSAPDLLQFAPELLGNLPRVDIVYSYIGADAIMVEACVNAGAKGIVSAGFGPGLGSPAERDAFEAAIKGRSVTVVQSSRLGAGLVVDSQDHKSRGIIAGNDLNPQKARILLALCLAKGYLSEEIEEVFRAI</sequence>
<dbReference type="Proteomes" id="UP000781932">
    <property type="component" value="Unassembled WGS sequence"/>
</dbReference>
<dbReference type="PIRSF" id="PIRSF001220">
    <property type="entry name" value="L-ASNase_gatD"/>
    <property type="match status" value="1"/>
</dbReference>
<gene>
    <name evidence="9" type="ORF">CkaCkLH20_04376</name>
</gene>
<dbReference type="PANTHER" id="PTHR11707:SF28">
    <property type="entry name" value="60 KDA LYSOPHOSPHOLIPASE"/>
    <property type="match status" value="1"/>
</dbReference>
<dbReference type="InterPro" id="IPR006034">
    <property type="entry name" value="Asparaginase/glutaminase-like"/>
</dbReference>
<comment type="similarity">
    <text evidence="1">Belongs to the asparaginase 1 family.</text>
</comment>
<comment type="caution">
    <text evidence="9">The sequence shown here is derived from an EMBL/GenBank/DDBJ whole genome shotgun (WGS) entry which is preliminary data.</text>
</comment>
<dbReference type="Pfam" id="PF17763">
    <property type="entry name" value="Asparaginase_C"/>
    <property type="match status" value="1"/>
</dbReference>
<dbReference type="EMBL" id="JAATWM020000011">
    <property type="protein sequence ID" value="KAF9878338.1"/>
    <property type="molecule type" value="Genomic_DNA"/>
</dbReference>
<dbReference type="InterPro" id="IPR027474">
    <property type="entry name" value="L-asparaginase_N"/>
</dbReference>
<dbReference type="PRINTS" id="PR00139">
    <property type="entry name" value="ASNGLNASE"/>
</dbReference>
<evidence type="ECO:0000259" key="7">
    <source>
        <dbReference type="Pfam" id="PF00710"/>
    </source>
</evidence>
<dbReference type="CDD" id="cd08964">
    <property type="entry name" value="L-asparaginase_II"/>
    <property type="match status" value="1"/>
</dbReference>
<feature type="region of interest" description="Disordered" evidence="6">
    <location>
        <begin position="1"/>
        <end position="22"/>
    </location>
</feature>
<name>A0A9P6LM02_9PEZI</name>
<proteinExistence type="inferred from homology"/>
<accession>A0A9P6LM02</accession>
<evidence type="ECO:0000256" key="2">
    <source>
        <dbReference type="ARBA" id="ARBA00012920"/>
    </source>
</evidence>
<feature type="domain" description="Asparaginase/glutaminase C-terminal" evidence="8">
    <location>
        <begin position="253"/>
        <end position="362"/>
    </location>
</feature>
<dbReference type="Pfam" id="PF00710">
    <property type="entry name" value="Asparaginase"/>
    <property type="match status" value="1"/>
</dbReference>
<evidence type="ECO:0000256" key="5">
    <source>
        <dbReference type="PIRSR" id="PIRSR001220-1"/>
    </source>
</evidence>
<evidence type="ECO:0000259" key="8">
    <source>
        <dbReference type="Pfam" id="PF17763"/>
    </source>
</evidence>
<protein>
    <recommendedName>
        <fullName evidence="2">asparaginase</fullName>
        <ecNumber evidence="2">3.5.1.1</ecNumber>
    </recommendedName>
</protein>
<dbReference type="InterPro" id="IPR037152">
    <property type="entry name" value="L-asparaginase_N_sf"/>
</dbReference>
<dbReference type="GO" id="GO:0006530">
    <property type="term" value="P:L-asparagine catabolic process"/>
    <property type="evidence" value="ECO:0007669"/>
    <property type="project" value="UniProtKB-ARBA"/>
</dbReference>
<dbReference type="FunFam" id="3.40.50.1170:FF:000001">
    <property type="entry name" value="L-asparaginase 2"/>
    <property type="match status" value="1"/>
</dbReference>
<evidence type="ECO:0000256" key="3">
    <source>
        <dbReference type="ARBA" id="ARBA00022801"/>
    </source>
</evidence>
<dbReference type="Gene3D" id="3.40.50.40">
    <property type="match status" value="1"/>
</dbReference>
<dbReference type="SUPFAM" id="SSF53774">
    <property type="entry name" value="Glutaminase/Asparaginase"/>
    <property type="match status" value="1"/>
</dbReference>
<dbReference type="InterPro" id="IPR040919">
    <property type="entry name" value="Asparaginase_C"/>
</dbReference>
<dbReference type="GeneID" id="62160169"/>
<evidence type="ECO:0000256" key="4">
    <source>
        <dbReference type="ARBA" id="ARBA00049366"/>
    </source>
</evidence>
<dbReference type="AlphaFoldDB" id="A0A9P6LM02"/>
<dbReference type="Gene3D" id="3.40.50.1170">
    <property type="entry name" value="L-asparaginase, N-terminal domain"/>
    <property type="match status" value="1"/>
</dbReference>
<dbReference type="InterPro" id="IPR036152">
    <property type="entry name" value="Asp/glu_Ase-like_sf"/>
</dbReference>
<dbReference type="PIRSF" id="PIRSF500176">
    <property type="entry name" value="L_ASNase"/>
    <property type="match status" value="1"/>
</dbReference>
<feature type="domain" description="L-asparaginase N-terminal" evidence="7">
    <location>
        <begin position="33"/>
        <end position="227"/>
    </location>
</feature>
<feature type="active site" description="O-isoaspartyl threonine intermediate" evidence="5">
    <location>
        <position position="40"/>
    </location>
</feature>
<dbReference type="PROSITE" id="PS51732">
    <property type="entry name" value="ASN_GLN_ASE_3"/>
    <property type="match status" value="1"/>
</dbReference>
<organism evidence="9 10">
    <name type="scientific">Colletotrichum karsti</name>
    <dbReference type="NCBI Taxonomy" id="1095194"/>
    <lineage>
        <taxon>Eukaryota</taxon>
        <taxon>Fungi</taxon>
        <taxon>Dikarya</taxon>
        <taxon>Ascomycota</taxon>
        <taxon>Pezizomycotina</taxon>
        <taxon>Sordariomycetes</taxon>
        <taxon>Hypocreomycetidae</taxon>
        <taxon>Glomerellales</taxon>
        <taxon>Glomerellaceae</taxon>
        <taxon>Colletotrichum</taxon>
        <taxon>Colletotrichum boninense species complex</taxon>
    </lineage>
</organism>
<comment type="catalytic activity">
    <reaction evidence="4">
        <text>L-asparagine + H2O = L-aspartate + NH4(+)</text>
        <dbReference type="Rhea" id="RHEA:21016"/>
        <dbReference type="ChEBI" id="CHEBI:15377"/>
        <dbReference type="ChEBI" id="CHEBI:28938"/>
        <dbReference type="ChEBI" id="CHEBI:29991"/>
        <dbReference type="ChEBI" id="CHEBI:58048"/>
        <dbReference type="EC" id="3.5.1.1"/>
    </reaction>
</comment>
<evidence type="ECO:0000313" key="9">
    <source>
        <dbReference type="EMBL" id="KAF9878338.1"/>
    </source>
</evidence>
<keyword evidence="10" id="KW-1185">Reference proteome</keyword>
<dbReference type="PANTHER" id="PTHR11707">
    <property type="entry name" value="L-ASPARAGINASE"/>
    <property type="match status" value="1"/>
</dbReference>
<dbReference type="OrthoDB" id="542841at2759"/>
<reference evidence="9" key="2">
    <citation type="submission" date="2020-11" db="EMBL/GenBank/DDBJ databases">
        <title>Whole genome sequencing of Colletotrichum sp.</title>
        <authorList>
            <person name="Li H."/>
        </authorList>
    </citation>
    <scope>NUCLEOTIDE SEQUENCE</scope>
    <source>
        <strain evidence="9">CkLH20</strain>
    </source>
</reference>
<evidence type="ECO:0000256" key="1">
    <source>
        <dbReference type="ARBA" id="ARBA00010518"/>
    </source>
</evidence>
<feature type="compositionally biased region" description="Low complexity" evidence="6">
    <location>
        <begin position="10"/>
        <end position="22"/>
    </location>
</feature>
<dbReference type="SFLD" id="SFLDS00057">
    <property type="entry name" value="Glutaminase/Asparaginase"/>
    <property type="match status" value="1"/>
</dbReference>
<dbReference type="GO" id="GO:0004067">
    <property type="term" value="F:asparaginase activity"/>
    <property type="evidence" value="ECO:0007669"/>
    <property type="project" value="UniProtKB-UniRule"/>
</dbReference>
<keyword evidence="3" id="KW-0378">Hydrolase</keyword>
<evidence type="ECO:0000256" key="6">
    <source>
        <dbReference type="SAM" id="MobiDB-lite"/>
    </source>
</evidence>
<reference evidence="9" key="1">
    <citation type="submission" date="2020-03" db="EMBL/GenBank/DDBJ databases">
        <authorList>
            <person name="He L."/>
        </authorList>
    </citation>
    <scope>NUCLEOTIDE SEQUENCE</scope>
    <source>
        <strain evidence="9">CkLH20</strain>
    </source>
</reference>
<dbReference type="SMART" id="SM00870">
    <property type="entry name" value="Asparaginase"/>
    <property type="match status" value="1"/>
</dbReference>
<evidence type="ECO:0000313" key="10">
    <source>
        <dbReference type="Proteomes" id="UP000781932"/>
    </source>
</evidence>
<dbReference type="InterPro" id="IPR004550">
    <property type="entry name" value="AsnASE_II"/>
</dbReference>